<feature type="non-terminal residue" evidence="1">
    <location>
        <position position="75"/>
    </location>
</feature>
<evidence type="ECO:0000313" key="1">
    <source>
        <dbReference type="EMBL" id="CAG8847828.1"/>
    </source>
</evidence>
<keyword evidence="2" id="KW-1185">Reference proteome</keyword>
<sequence>LDVSKTFRTDMEINDKIKLGNIFGQYDPGYLVFISGGSIEIAYHPDMTQVNSIQVFSQMVVDQIMDKISKVKDED</sequence>
<reference evidence="1" key="1">
    <citation type="submission" date="2021-06" db="EMBL/GenBank/DDBJ databases">
        <authorList>
            <person name="Kallberg Y."/>
            <person name="Tangrot J."/>
            <person name="Rosling A."/>
        </authorList>
    </citation>
    <scope>NUCLEOTIDE SEQUENCE</scope>
    <source>
        <strain evidence="1">MA461A</strain>
    </source>
</reference>
<organism evidence="1 2">
    <name type="scientific">Racocetra persica</name>
    <dbReference type="NCBI Taxonomy" id="160502"/>
    <lineage>
        <taxon>Eukaryota</taxon>
        <taxon>Fungi</taxon>
        <taxon>Fungi incertae sedis</taxon>
        <taxon>Mucoromycota</taxon>
        <taxon>Glomeromycotina</taxon>
        <taxon>Glomeromycetes</taxon>
        <taxon>Diversisporales</taxon>
        <taxon>Gigasporaceae</taxon>
        <taxon>Racocetra</taxon>
    </lineage>
</organism>
<dbReference type="EMBL" id="CAJVQC010157886">
    <property type="protein sequence ID" value="CAG8847828.1"/>
    <property type="molecule type" value="Genomic_DNA"/>
</dbReference>
<evidence type="ECO:0000313" key="2">
    <source>
        <dbReference type="Proteomes" id="UP000789920"/>
    </source>
</evidence>
<gene>
    <name evidence="1" type="ORF">RPERSI_LOCUS34829</name>
</gene>
<proteinExistence type="predicted"/>
<protein>
    <submittedName>
        <fullName evidence="1">1081_t:CDS:1</fullName>
    </submittedName>
</protein>
<name>A0ACA9STT6_9GLOM</name>
<comment type="caution">
    <text evidence="1">The sequence shown here is derived from an EMBL/GenBank/DDBJ whole genome shotgun (WGS) entry which is preliminary data.</text>
</comment>
<dbReference type="Proteomes" id="UP000789920">
    <property type="component" value="Unassembled WGS sequence"/>
</dbReference>
<accession>A0ACA9STT6</accession>
<feature type="non-terminal residue" evidence="1">
    <location>
        <position position="1"/>
    </location>
</feature>